<dbReference type="Proteomes" id="UP001140091">
    <property type="component" value="Unassembled WGS sequence"/>
</dbReference>
<protein>
    <submittedName>
        <fullName evidence="1">Uncharacterized protein</fullName>
    </submittedName>
</protein>
<sequence>MRIAHFKRVSSAEVNKAWSGAGPGCAYTACDKVTGRPITFLMVGGVMGSFLVSGKNVGYNGKAPCAKVSIILGTPQTPDGARKVGKMEVKTYKSRDGSPSKPVFGGNKTYIDWSEKVPVYNGRSKAFDPNDIAGSLAHLPDYEMPSGEIPEGTGVVAGYTASTSKFLSVWKLTFNIMWVVVIAD</sequence>
<name>A0A9W8MLM1_9AGAR</name>
<dbReference type="AlphaFoldDB" id="A0A9W8MLM1"/>
<dbReference type="OrthoDB" id="3067694at2759"/>
<organism evidence="1 2">
    <name type="scientific">Candolleomyces eurysporus</name>
    <dbReference type="NCBI Taxonomy" id="2828524"/>
    <lineage>
        <taxon>Eukaryota</taxon>
        <taxon>Fungi</taxon>
        <taxon>Dikarya</taxon>
        <taxon>Basidiomycota</taxon>
        <taxon>Agaricomycotina</taxon>
        <taxon>Agaricomycetes</taxon>
        <taxon>Agaricomycetidae</taxon>
        <taxon>Agaricales</taxon>
        <taxon>Agaricineae</taxon>
        <taxon>Psathyrellaceae</taxon>
        <taxon>Candolleomyces</taxon>
    </lineage>
</organism>
<feature type="non-terminal residue" evidence="1">
    <location>
        <position position="1"/>
    </location>
</feature>
<accession>A0A9W8MLM1</accession>
<keyword evidence="2" id="KW-1185">Reference proteome</keyword>
<dbReference type="EMBL" id="JANBPK010000741">
    <property type="protein sequence ID" value="KAJ2933503.1"/>
    <property type="molecule type" value="Genomic_DNA"/>
</dbReference>
<evidence type="ECO:0000313" key="1">
    <source>
        <dbReference type="EMBL" id="KAJ2933503.1"/>
    </source>
</evidence>
<reference evidence="1" key="1">
    <citation type="submission" date="2022-06" db="EMBL/GenBank/DDBJ databases">
        <title>Genome Sequence of Candolleomyces eurysporus.</title>
        <authorList>
            <person name="Buettner E."/>
        </authorList>
    </citation>
    <scope>NUCLEOTIDE SEQUENCE</scope>
    <source>
        <strain evidence="1">VTCC 930004</strain>
    </source>
</reference>
<comment type="caution">
    <text evidence="1">The sequence shown here is derived from an EMBL/GenBank/DDBJ whole genome shotgun (WGS) entry which is preliminary data.</text>
</comment>
<gene>
    <name evidence="1" type="ORF">H1R20_g3597</name>
</gene>
<evidence type="ECO:0000313" key="2">
    <source>
        <dbReference type="Proteomes" id="UP001140091"/>
    </source>
</evidence>
<proteinExistence type="predicted"/>